<dbReference type="Gene3D" id="1.25.40.10">
    <property type="entry name" value="Tetratricopeptide repeat domain"/>
    <property type="match status" value="1"/>
</dbReference>
<feature type="compositionally biased region" description="Basic and acidic residues" evidence="4">
    <location>
        <begin position="337"/>
        <end position="348"/>
    </location>
</feature>
<feature type="region of interest" description="Disordered" evidence="4">
    <location>
        <begin position="324"/>
        <end position="348"/>
    </location>
</feature>
<evidence type="ECO:0000313" key="5">
    <source>
        <dbReference type="EMBL" id="KAK6520083.1"/>
    </source>
</evidence>
<keyword evidence="1" id="KW-0677">Repeat</keyword>
<dbReference type="EMBL" id="JAVHJM010000001">
    <property type="protein sequence ID" value="KAK6520083.1"/>
    <property type="molecule type" value="Genomic_DNA"/>
</dbReference>
<dbReference type="InterPro" id="IPR036770">
    <property type="entry name" value="Ankyrin_rpt-contain_sf"/>
</dbReference>
<evidence type="ECO:0000313" key="6">
    <source>
        <dbReference type="Proteomes" id="UP001307849"/>
    </source>
</evidence>
<feature type="repeat" description="ANK" evidence="3">
    <location>
        <begin position="521"/>
        <end position="551"/>
    </location>
</feature>
<protein>
    <submittedName>
        <fullName evidence="5">Ankyrin repeat domain 61</fullName>
    </submittedName>
</protein>
<feature type="region of interest" description="Disordered" evidence="4">
    <location>
        <begin position="110"/>
        <end position="135"/>
    </location>
</feature>
<keyword evidence="2 3" id="KW-0040">ANK repeat</keyword>
<dbReference type="InterPro" id="IPR002110">
    <property type="entry name" value="Ankyrin_rpt"/>
</dbReference>
<proteinExistence type="predicted"/>
<dbReference type="PROSITE" id="PS50297">
    <property type="entry name" value="ANK_REP_REGION"/>
    <property type="match status" value="2"/>
</dbReference>
<dbReference type="AlphaFoldDB" id="A0AAN8S0V4"/>
<keyword evidence="6" id="KW-1185">Reference proteome</keyword>
<dbReference type="PROSITE" id="PS50088">
    <property type="entry name" value="ANK_REPEAT"/>
    <property type="match status" value="2"/>
</dbReference>
<dbReference type="SMART" id="SM00248">
    <property type="entry name" value="ANK"/>
    <property type="match status" value="6"/>
</dbReference>
<evidence type="ECO:0000256" key="3">
    <source>
        <dbReference type="PROSITE-ProRule" id="PRU00023"/>
    </source>
</evidence>
<reference evidence="5 6" key="1">
    <citation type="submission" date="2019-10" db="EMBL/GenBank/DDBJ databases">
        <authorList>
            <person name="Palmer J.M."/>
        </authorList>
    </citation>
    <scope>NUCLEOTIDE SEQUENCE [LARGE SCALE GENOMIC DNA]</scope>
    <source>
        <strain evidence="5 6">TWF506</strain>
    </source>
</reference>
<feature type="compositionally biased region" description="Polar residues" evidence="4">
    <location>
        <begin position="114"/>
        <end position="130"/>
    </location>
</feature>
<dbReference type="SUPFAM" id="SSF48403">
    <property type="entry name" value="Ankyrin repeat"/>
    <property type="match status" value="1"/>
</dbReference>
<organism evidence="5 6">
    <name type="scientific">Arthrobotrys conoides</name>
    <dbReference type="NCBI Taxonomy" id="74498"/>
    <lineage>
        <taxon>Eukaryota</taxon>
        <taxon>Fungi</taxon>
        <taxon>Dikarya</taxon>
        <taxon>Ascomycota</taxon>
        <taxon>Pezizomycotina</taxon>
        <taxon>Orbiliomycetes</taxon>
        <taxon>Orbiliales</taxon>
        <taxon>Orbiliaceae</taxon>
        <taxon>Arthrobotrys</taxon>
    </lineage>
</organism>
<dbReference type="Proteomes" id="UP001307849">
    <property type="component" value="Unassembled WGS sequence"/>
</dbReference>
<dbReference type="InterPro" id="IPR011990">
    <property type="entry name" value="TPR-like_helical_dom_sf"/>
</dbReference>
<gene>
    <name evidence="5" type="primary">ANKRD61</name>
    <name evidence="5" type="ORF">TWF506_000373</name>
</gene>
<accession>A0AAN8S0V4</accession>
<sequence length="696" mass="76857">MSANIIPETTAETDMNRTLESQRQDLQPPVYHETMVACTPSPGFDNSVGLISRNENMESMDLGISQEMEKMGLEARGAMIEGIETGVQDPSSSSGLAGVSFKYETESGRDSGAISVSESTPSTATASRGNTQDDKYDEDEALEFERMLFNYNKAGKYFEALDWANTEAYLSAVMIVLDTHPKFETKFQVTDKFNIMSILVLCQTRQEKWNEVLNNIDIVMENAKVSTKLPEDLQSVIGTLENLRADAYMGLGDLENARVACKKAIQIRKTDSKRLGESVSLMVNILGKMGAEHDVEAGFYKALISQEPDVLQKEASVEQLKTQEHAQERNQSIENHIPVDGDAPHTEESDIENVVKDLPSPTFTKECMRALSLRWKDLKKAESYKALEVPGEPKTENLLHLSTGELLDTFGLKTINDPLGGKQIVSAQYSESEKGPEVLINPSAMRTVVHRTIVEEGHIEIAEALLKLDRELFLNVLFNVSSCLHPSDYGSPLHYAVIYGNLEIVALLHKYGVDFNSLTKQQFTAIHIAAAVGDVGVKMMELLIANGAVVNGPIVRQNQCNTSPLHALVLGDRVGGVLEKISLLLRKGADRNAVDHSMMTPLMMSVEALAGGITLALLEVGANANIKNNNGDTALHLAARFYNDALDEATWKEGHIKIEWLLMFKADKNLKNKMGKRPIDYVHGYDNLRMLDGILK</sequence>
<evidence type="ECO:0000256" key="4">
    <source>
        <dbReference type="SAM" id="MobiDB-lite"/>
    </source>
</evidence>
<comment type="caution">
    <text evidence="5">The sequence shown here is derived from an EMBL/GenBank/DDBJ whole genome shotgun (WGS) entry which is preliminary data.</text>
</comment>
<dbReference type="PANTHER" id="PTHR24126">
    <property type="entry name" value="ANKYRIN REPEAT, PH AND SEC7 DOMAIN CONTAINING PROTEIN SECG-RELATED"/>
    <property type="match status" value="1"/>
</dbReference>
<feature type="repeat" description="ANK" evidence="3">
    <location>
        <begin position="488"/>
        <end position="520"/>
    </location>
</feature>
<dbReference type="Pfam" id="PF12796">
    <property type="entry name" value="Ank_2"/>
    <property type="match status" value="2"/>
</dbReference>
<dbReference type="Gene3D" id="1.25.40.20">
    <property type="entry name" value="Ankyrin repeat-containing domain"/>
    <property type="match status" value="1"/>
</dbReference>
<name>A0AAN8S0V4_9PEZI</name>
<evidence type="ECO:0000256" key="2">
    <source>
        <dbReference type="ARBA" id="ARBA00023043"/>
    </source>
</evidence>
<evidence type="ECO:0000256" key="1">
    <source>
        <dbReference type="ARBA" id="ARBA00022737"/>
    </source>
</evidence>